<sequence length="266" mass="29784">MKSGGVAEKPMAEKQAEEKSTGRARGIDRVIALMEHLHSRRAPTRIADIARDTGTPRSTMYELVNTLVEARWLELRDGDGTVYFGPAMHYYGSDYLDSVDLIRKARMEVAHIAETVGETAQFCTLEGDKYLVVLNEPGRRMFRISSEIGIKVPIPWTASGRLLVDHMSADEILRFIPPDDFVLPDGRRIAQDEFLEDIRRARTQEYVRTTALVDRFTTCLAAPVRDPAGRCIATICFVVPADTTEEAQQVMIDTLKASAERLSPGR</sequence>
<gene>
    <name evidence="7" type="ORF">CHT98_18565</name>
</gene>
<reference evidence="7 8" key="1">
    <citation type="submission" date="2017-07" db="EMBL/GenBank/DDBJ databases">
        <title>Whole genome sequence of Azospirillum brasilense 2A1, a potential biofertilizer strain.</title>
        <authorList>
            <person name="Fontana C.A."/>
            <person name="Toffoli L.M."/>
            <person name="Salazar S.M."/>
            <person name="Puglisi E."/>
            <person name="Pedraza R."/>
            <person name="Bassi D."/>
            <person name="Cocconcelli P.S."/>
        </authorList>
    </citation>
    <scope>NUCLEOTIDE SEQUENCE [LARGE SCALE GENOMIC DNA]</scope>
    <source>
        <strain evidence="7 8">2A1</strain>
        <plasmid evidence="7">unnamed</plasmid>
    </source>
</reference>
<dbReference type="InterPro" id="IPR036388">
    <property type="entry name" value="WH-like_DNA-bd_sf"/>
</dbReference>
<evidence type="ECO:0000313" key="7">
    <source>
        <dbReference type="EMBL" id="OYD82895.1"/>
    </source>
</evidence>
<evidence type="ECO:0000256" key="2">
    <source>
        <dbReference type="ARBA" id="ARBA00023125"/>
    </source>
</evidence>
<dbReference type="Gene3D" id="3.30.450.40">
    <property type="match status" value="1"/>
</dbReference>
<accession>A0A235HCD5</accession>
<dbReference type="InterPro" id="IPR014757">
    <property type="entry name" value="Tscrpt_reg_IclR_C"/>
</dbReference>
<feature type="region of interest" description="Disordered" evidence="4">
    <location>
        <begin position="1"/>
        <end position="22"/>
    </location>
</feature>
<dbReference type="PANTHER" id="PTHR30136:SF35">
    <property type="entry name" value="HTH-TYPE TRANSCRIPTIONAL REGULATOR RV1719"/>
    <property type="match status" value="1"/>
</dbReference>
<comment type="caution">
    <text evidence="7">The sequence shown here is derived from an EMBL/GenBank/DDBJ whole genome shotgun (WGS) entry which is preliminary data.</text>
</comment>
<dbReference type="PANTHER" id="PTHR30136">
    <property type="entry name" value="HELIX-TURN-HELIX TRANSCRIPTIONAL REGULATOR, ICLR FAMILY"/>
    <property type="match status" value="1"/>
</dbReference>
<dbReference type="SUPFAM" id="SSF46785">
    <property type="entry name" value="Winged helix' DNA-binding domain"/>
    <property type="match status" value="1"/>
</dbReference>
<dbReference type="GO" id="GO:0045892">
    <property type="term" value="P:negative regulation of DNA-templated transcription"/>
    <property type="evidence" value="ECO:0007669"/>
    <property type="project" value="TreeGrafter"/>
</dbReference>
<proteinExistence type="predicted"/>
<dbReference type="SUPFAM" id="SSF55781">
    <property type="entry name" value="GAF domain-like"/>
    <property type="match status" value="1"/>
</dbReference>
<dbReference type="Proteomes" id="UP000215367">
    <property type="component" value="Unassembled WGS sequence"/>
</dbReference>
<dbReference type="GO" id="GO:0003677">
    <property type="term" value="F:DNA binding"/>
    <property type="evidence" value="ECO:0007669"/>
    <property type="project" value="UniProtKB-KW"/>
</dbReference>
<keyword evidence="3" id="KW-0804">Transcription</keyword>
<dbReference type="GO" id="GO:0003700">
    <property type="term" value="F:DNA-binding transcription factor activity"/>
    <property type="evidence" value="ECO:0007669"/>
    <property type="project" value="TreeGrafter"/>
</dbReference>
<evidence type="ECO:0000259" key="5">
    <source>
        <dbReference type="PROSITE" id="PS51077"/>
    </source>
</evidence>
<evidence type="ECO:0000256" key="3">
    <source>
        <dbReference type="ARBA" id="ARBA00023163"/>
    </source>
</evidence>
<dbReference type="PROSITE" id="PS51077">
    <property type="entry name" value="HTH_ICLR"/>
    <property type="match status" value="1"/>
</dbReference>
<dbReference type="RefSeq" id="WP_094304982.1">
    <property type="nucleotide sequence ID" value="NZ_NOWT01000018.1"/>
</dbReference>
<dbReference type="InterPro" id="IPR036390">
    <property type="entry name" value="WH_DNA-bd_sf"/>
</dbReference>
<dbReference type="InterPro" id="IPR005471">
    <property type="entry name" value="Tscrpt_reg_IclR_N"/>
</dbReference>
<evidence type="ECO:0000259" key="6">
    <source>
        <dbReference type="PROSITE" id="PS51078"/>
    </source>
</evidence>
<dbReference type="Pfam" id="PF01614">
    <property type="entry name" value="IclR_C"/>
    <property type="match status" value="1"/>
</dbReference>
<dbReference type="SMART" id="SM00346">
    <property type="entry name" value="HTH_ICLR"/>
    <property type="match status" value="1"/>
</dbReference>
<feature type="domain" description="IclR-ED" evidence="6">
    <location>
        <begin position="87"/>
        <end position="266"/>
    </location>
</feature>
<protein>
    <submittedName>
        <fullName evidence="7">IclR family transcriptional regulator</fullName>
    </submittedName>
</protein>
<dbReference type="InterPro" id="IPR029016">
    <property type="entry name" value="GAF-like_dom_sf"/>
</dbReference>
<feature type="compositionally biased region" description="Basic and acidic residues" evidence="4">
    <location>
        <begin position="10"/>
        <end position="22"/>
    </location>
</feature>
<evidence type="ECO:0000313" key="8">
    <source>
        <dbReference type="Proteomes" id="UP000215367"/>
    </source>
</evidence>
<dbReference type="PROSITE" id="PS51078">
    <property type="entry name" value="ICLR_ED"/>
    <property type="match status" value="1"/>
</dbReference>
<geneLocation type="plasmid" evidence="7">
    <name>unnamed</name>
</geneLocation>
<dbReference type="Pfam" id="PF09339">
    <property type="entry name" value="HTH_IclR"/>
    <property type="match status" value="1"/>
</dbReference>
<evidence type="ECO:0000256" key="4">
    <source>
        <dbReference type="SAM" id="MobiDB-lite"/>
    </source>
</evidence>
<name>A0A235HCD5_AZOBR</name>
<dbReference type="EMBL" id="NOWT01000018">
    <property type="protein sequence ID" value="OYD82895.1"/>
    <property type="molecule type" value="Genomic_DNA"/>
</dbReference>
<evidence type="ECO:0000256" key="1">
    <source>
        <dbReference type="ARBA" id="ARBA00023015"/>
    </source>
</evidence>
<feature type="domain" description="HTH iclR-type" evidence="5">
    <location>
        <begin position="24"/>
        <end position="86"/>
    </location>
</feature>
<dbReference type="Gene3D" id="1.10.10.10">
    <property type="entry name" value="Winged helix-like DNA-binding domain superfamily/Winged helix DNA-binding domain"/>
    <property type="match status" value="1"/>
</dbReference>
<keyword evidence="2" id="KW-0238">DNA-binding</keyword>
<dbReference type="AlphaFoldDB" id="A0A235HCD5"/>
<keyword evidence="7" id="KW-0614">Plasmid</keyword>
<dbReference type="InterPro" id="IPR050707">
    <property type="entry name" value="HTH_MetabolicPath_Reg"/>
</dbReference>
<organism evidence="7 8">
    <name type="scientific">Azospirillum brasilense</name>
    <dbReference type="NCBI Taxonomy" id="192"/>
    <lineage>
        <taxon>Bacteria</taxon>
        <taxon>Pseudomonadati</taxon>
        <taxon>Pseudomonadota</taxon>
        <taxon>Alphaproteobacteria</taxon>
        <taxon>Rhodospirillales</taxon>
        <taxon>Azospirillaceae</taxon>
        <taxon>Azospirillum</taxon>
    </lineage>
</organism>
<keyword evidence="1" id="KW-0805">Transcription regulation</keyword>